<comment type="caution">
    <text evidence="2">The sequence shown here is derived from an EMBL/GenBank/DDBJ whole genome shotgun (WGS) entry which is preliminary data.</text>
</comment>
<dbReference type="AlphaFoldDB" id="A0A8S4EF47"/>
<dbReference type="EMBL" id="CAJHNJ030000016">
    <property type="protein sequence ID" value="CAG9114478.1"/>
    <property type="molecule type" value="Genomic_DNA"/>
</dbReference>
<reference evidence="2" key="1">
    <citation type="submission" date="2020-11" db="EMBL/GenBank/DDBJ databases">
        <authorList>
            <person name="Whiteford S."/>
        </authorList>
    </citation>
    <scope>NUCLEOTIDE SEQUENCE</scope>
</reference>
<evidence type="ECO:0000313" key="2">
    <source>
        <dbReference type="EMBL" id="CAG9114478.1"/>
    </source>
</evidence>
<sequence length="84" mass="9586">MPRRRLSTDRGAPHTRASECDARSGRLGAARDCEGKYSLCGRLKRLIASDGCCLCEPEARRTRFDLPDELQRRPSVRLGKRLQW</sequence>
<gene>
    <name evidence="2" type="ORF">PLXY2_LOCUS5418</name>
</gene>
<proteinExistence type="predicted"/>
<dbReference type="Proteomes" id="UP000653454">
    <property type="component" value="Unassembled WGS sequence"/>
</dbReference>
<feature type="region of interest" description="Disordered" evidence="1">
    <location>
        <begin position="1"/>
        <end position="21"/>
    </location>
</feature>
<name>A0A8S4EF47_PLUXY</name>
<evidence type="ECO:0000313" key="3">
    <source>
        <dbReference type="Proteomes" id="UP000653454"/>
    </source>
</evidence>
<protein>
    <submittedName>
        <fullName evidence="2">(diamondback moth) hypothetical protein</fullName>
    </submittedName>
</protein>
<keyword evidence="3" id="KW-1185">Reference proteome</keyword>
<accession>A0A8S4EF47</accession>
<evidence type="ECO:0000256" key="1">
    <source>
        <dbReference type="SAM" id="MobiDB-lite"/>
    </source>
</evidence>
<organism evidence="2 3">
    <name type="scientific">Plutella xylostella</name>
    <name type="common">Diamondback moth</name>
    <name type="synonym">Plutella maculipennis</name>
    <dbReference type="NCBI Taxonomy" id="51655"/>
    <lineage>
        <taxon>Eukaryota</taxon>
        <taxon>Metazoa</taxon>
        <taxon>Ecdysozoa</taxon>
        <taxon>Arthropoda</taxon>
        <taxon>Hexapoda</taxon>
        <taxon>Insecta</taxon>
        <taxon>Pterygota</taxon>
        <taxon>Neoptera</taxon>
        <taxon>Endopterygota</taxon>
        <taxon>Lepidoptera</taxon>
        <taxon>Glossata</taxon>
        <taxon>Ditrysia</taxon>
        <taxon>Yponomeutoidea</taxon>
        <taxon>Plutellidae</taxon>
        <taxon>Plutella</taxon>
    </lineage>
</organism>